<dbReference type="RefSeq" id="XP_033463116.1">
    <property type="nucleotide sequence ID" value="XM_033607302.1"/>
</dbReference>
<reference evidence="4" key="2">
    <citation type="submission" date="2020-04" db="EMBL/GenBank/DDBJ databases">
        <authorList>
            <consortium name="NCBI Genome Project"/>
        </authorList>
    </citation>
    <scope>NUCLEOTIDE SEQUENCE</scope>
    <source>
        <strain evidence="4">CBS 342.82</strain>
    </source>
</reference>
<evidence type="ECO:0000313" key="4">
    <source>
        <dbReference type="RefSeq" id="XP_033463116.1"/>
    </source>
</evidence>
<dbReference type="AlphaFoldDB" id="A0A6J3MDI5"/>
<feature type="region of interest" description="Disordered" evidence="1">
    <location>
        <begin position="150"/>
        <end position="185"/>
    </location>
</feature>
<evidence type="ECO:0000256" key="2">
    <source>
        <dbReference type="SAM" id="Phobius"/>
    </source>
</evidence>
<gene>
    <name evidence="4" type="ORF">K489DRAFT_406874</name>
</gene>
<dbReference type="PANTHER" id="PTHR39605">
    <property type="entry name" value="MAJOR FACILITATOR SUPERFAMILY (MFS) PROFILE DOMAIN-CONTAINING PROTEIN"/>
    <property type="match status" value="1"/>
</dbReference>
<proteinExistence type="predicted"/>
<dbReference type="OrthoDB" id="2550114at2759"/>
<accession>A0A6J3MDI5</accession>
<reference evidence="4" key="1">
    <citation type="submission" date="2020-01" db="EMBL/GenBank/DDBJ databases">
        <authorList>
            <consortium name="DOE Joint Genome Institute"/>
            <person name="Haridas S."/>
            <person name="Albert R."/>
            <person name="Binder M."/>
            <person name="Bloem J."/>
            <person name="Labutti K."/>
            <person name="Salamov A."/>
            <person name="Andreopoulos B."/>
            <person name="Baker S.E."/>
            <person name="Barry K."/>
            <person name="Bills G."/>
            <person name="Bluhm B.H."/>
            <person name="Cannon C."/>
            <person name="Castanera R."/>
            <person name="Culley D.E."/>
            <person name="Daum C."/>
            <person name="Ezra D."/>
            <person name="Gonzalez J.B."/>
            <person name="Henrissat B."/>
            <person name="Kuo A."/>
            <person name="Liang C."/>
            <person name="Lipzen A."/>
            <person name="Lutzoni F."/>
            <person name="Magnuson J."/>
            <person name="Mondo S."/>
            <person name="Nolan M."/>
            <person name="Ohm R."/>
            <person name="Pangilinan J."/>
            <person name="Park H.-J."/>
            <person name="Ramirez L."/>
            <person name="Alfaro M."/>
            <person name="Sun H."/>
            <person name="Tritt A."/>
            <person name="Yoshinaga Y."/>
            <person name="Zwiers L.-H."/>
            <person name="Turgeon B.G."/>
            <person name="Goodwin S.B."/>
            <person name="Spatafora J.W."/>
            <person name="Crous P.W."/>
            <person name="Grigoriev I.V."/>
        </authorList>
    </citation>
    <scope>NUCLEOTIDE SEQUENCE</scope>
    <source>
        <strain evidence="4">CBS 342.82</strain>
    </source>
</reference>
<reference evidence="4" key="3">
    <citation type="submission" date="2025-08" db="UniProtKB">
        <authorList>
            <consortium name="RefSeq"/>
        </authorList>
    </citation>
    <scope>IDENTIFICATION</scope>
    <source>
        <strain evidence="4">CBS 342.82</strain>
    </source>
</reference>
<dbReference type="GeneID" id="54365102"/>
<dbReference type="PANTHER" id="PTHR39605:SF1">
    <property type="entry name" value="MAJOR FACILITATOR SUPERFAMILY (MFS) PROFILE DOMAIN-CONTAINING PROTEIN"/>
    <property type="match status" value="1"/>
</dbReference>
<keyword evidence="3" id="KW-1185">Reference proteome</keyword>
<evidence type="ECO:0000256" key="1">
    <source>
        <dbReference type="SAM" id="MobiDB-lite"/>
    </source>
</evidence>
<feature type="transmembrane region" description="Helical" evidence="2">
    <location>
        <begin position="12"/>
        <end position="34"/>
    </location>
</feature>
<dbReference type="Proteomes" id="UP000504637">
    <property type="component" value="Unplaced"/>
</dbReference>
<feature type="transmembrane region" description="Helical" evidence="2">
    <location>
        <begin position="89"/>
        <end position="109"/>
    </location>
</feature>
<feature type="transmembrane region" description="Helical" evidence="2">
    <location>
        <begin position="121"/>
        <end position="142"/>
    </location>
</feature>
<sequence>MDVFHTYSFSAAGFFTIQSLALLLSPKLIVTLLVSEARQITDLEYYLSRSLGLAVLTLAVFHLIFTGVIPGTATDVSSAADDEDAVGPYAYPTVIVTTIYTALQAFYLYTQTTSDNASFAFIAGLAANSGLFSVGIWIVLFASEKGRHSKRTGADKRTSNWPFTNKESAREIKKASRTGGEAKLQ</sequence>
<keyword evidence="2" id="KW-0812">Transmembrane</keyword>
<evidence type="ECO:0000313" key="3">
    <source>
        <dbReference type="Proteomes" id="UP000504637"/>
    </source>
</evidence>
<protein>
    <submittedName>
        <fullName evidence="4">Uncharacterized protein</fullName>
    </submittedName>
</protein>
<name>A0A6J3MDI5_9PEZI</name>
<feature type="transmembrane region" description="Helical" evidence="2">
    <location>
        <begin position="46"/>
        <end position="69"/>
    </location>
</feature>
<keyword evidence="2" id="KW-0472">Membrane</keyword>
<organism evidence="4">
    <name type="scientific">Dissoconium aciculare CBS 342.82</name>
    <dbReference type="NCBI Taxonomy" id="1314786"/>
    <lineage>
        <taxon>Eukaryota</taxon>
        <taxon>Fungi</taxon>
        <taxon>Dikarya</taxon>
        <taxon>Ascomycota</taxon>
        <taxon>Pezizomycotina</taxon>
        <taxon>Dothideomycetes</taxon>
        <taxon>Dothideomycetidae</taxon>
        <taxon>Mycosphaerellales</taxon>
        <taxon>Dissoconiaceae</taxon>
        <taxon>Dissoconium</taxon>
    </lineage>
</organism>
<keyword evidence="2" id="KW-1133">Transmembrane helix</keyword>